<gene>
    <name evidence="2" type="ORF">H8R92_08070</name>
</gene>
<feature type="domain" description="Card1 endonuclease" evidence="1">
    <location>
        <begin position="247"/>
        <end position="358"/>
    </location>
</feature>
<dbReference type="InterPro" id="IPR011856">
    <property type="entry name" value="tRNA_endonuc-like_dom_sf"/>
</dbReference>
<dbReference type="EMBL" id="JACOOQ010000012">
    <property type="protein sequence ID" value="MBC5640373.1"/>
    <property type="molecule type" value="Genomic_DNA"/>
</dbReference>
<evidence type="ECO:0000313" key="3">
    <source>
        <dbReference type="Proteomes" id="UP000662088"/>
    </source>
</evidence>
<comment type="caution">
    <text evidence="2">The sequence shown here is derived from an EMBL/GenBank/DDBJ whole genome shotgun (WGS) entry which is preliminary data.</text>
</comment>
<dbReference type="RefSeq" id="WP_186835162.1">
    <property type="nucleotide sequence ID" value="NZ_JACOOQ010000012.1"/>
</dbReference>
<evidence type="ECO:0000259" key="1">
    <source>
        <dbReference type="Pfam" id="PF09002"/>
    </source>
</evidence>
<dbReference type="Gene3D" id="3.40.50.10770">
    <property type="entry name" value="Hypothetical protein VC1899 like domain (Restriction endonuclease-like)"/>
    <property type="match status" value="1"/>
</dbReference>
<dbReference type="Gene3D" id="3.40.1350.10">
    <property type="match status" value="1"/>
</dbReference>
<dbReference type="GO" id="GO:0003676">
    <property type="term" value="F:nucleic acid binding"/>
    <property type="evidence" value="ECO:0007669"/>
    <property type="project" value="InterPro"/>
</dbReference>
<sequence>MALLINQLDEHNESGIIYLIKNKIEEVLFLYDTEQIDLMKSIREYYSSNFSDIKLYEEIVTEGNIDGLRNILKKYKQDDMVINLTGGKRINSLILLSLCKESKIKCFYTDIRKKFIYSFNEQLLKVNEEIEDLNLLSIIKGFGGNIVDDSYELCLKDDLIYFSKQIYNNLDLWNKHKQKLYDKSIFLHEENNPEIINIDYSRIEDEERNLLDLILNKMKEMNEIAFSKNNDKVKVRFLNNYIKGFIFKSGTWLEIATNNLLKNIKEIDECRNGVIFLWNNGRKTVRNELDIIAVKDSVPICISCKDSDKYNEMALNELNVYASKIGGENAYKILVATKEPIKEPVKMRAKEMGIHLVIFDGNEKKFINTIKNIIKN</sequence>
<proteinExistence type="predicted"/>
<reference evidence="2" key="1">
    <citation type="submission" date="2020-08" db="EMBL/GenBank/DDBJ databases">
        <title>Genome public.</title>
        <authorList>
            <person name="Liu C."/>
            <person name="Sun Q."/>
        </authorList>
    </citation>
    <scope>NUCLEOTIDE SEQUENCE</scope>
    <source>
        <strain evidence="2">NSJ-42</strain>
    </source>
</reference>
<dbReference type="Pfam" id="PF09002">
    <property type="entry name" value="Card1_endonuc"/>
    <property type="match status" value="1"/>
</dbReference>
<dbReference type="Proteomes" id="UP000662088">
    <property type="component" value="Unassembled WGS sequence"/>
</dbReference>
<organism evidence="2 3">
    <name type="scientific">Clostridium lentum</name>
    <dbReference type="NCBI Taxonomy" id="2763037"/>
    <lineage>
        <taxon>Bacteria</taxon>
        <taxon>Bacillati</taxon>
        <taxon>Bacillota</taxon>
        <taxon>Clostridia</taxon>
        <taxon>Eubacteriales</taxon>
        <taxon>Clostridiaceae</taxon>
        <taxon>Clostridium</taxon>
    </lineage>
</organism>
<dbReference type="InterPro" id="IPR011335">
    <property type="entry name" value="Restrct_endonuc-II-like"/>
</dbReference>
<protein>
    <submittedName>
        <fullName evidence="2">DUF1887 family protein</fullName>
    </submittedName>
</protein>
<evidence type="ECO:0000313" key="2">
    <source>
        <dbReference type="EMBL" id="MBC5640373.1"/>
    </source>
</evidence>
<dbReference type="AlphaFoldDB" id="A0A8I0DLP1"/>
<name>A0A8I0DLP1_9CLOT</name>
<dbReference type="SUPFAM" id="SSF52980">
    <property type="entry name" value="Restriction endonuclease-like"/>
    <property type="match status" value="1"/>
</dbReference>
<keyword evidence="3" id="KW-1185">Reference proteome</keyword>
<dbReference type="InterPro" id="IPR015093">
    <property type="entry name" value="Card1_endonucl_dom"/>
</dbReference>
<accession>A0A8I0DLP1</accession>